<dbReference type="InterPro" id="IPR029068">
    <property type="entry name" value="Glyas_Bleomycin-R_OHBP_Dase"/>
</dbReference>
<sequence>MKTKINKIDQLGFIVDNIEEAAMHWVNTCGVGPFFIHQNVEYEKFTYMNEDTPVQLTLAFSYIGSIMLELIYQHNDAPSVYTALKHRSGNGLIHVASFCDDLEIITNSLTPEDIIQYSSTPDGVETIYLNTEHHNGGLVEFIKMPEIYKPITELFQKTVANWNGERPLRYIDPTNPFAVLDL</sequence>
<dbReference type="AlphaFoldDB" id="A0AAU7X3I1"/>
<proteinExistence type="predicted"/>
<evidence type="ECO:0000313" key="1">
    <source>
        <dbReference type="EMBL" id="XBY27061.1"/>
    </source>
</evidence>
<dbReference type="EMBL" id="CP158490">
    <property type="protein sequence ID" value="XBY27061.1"/>
    <property type="molecule type" value="Genomic_DNA"/>
</dbReference>
<protein>
    <submittedName>
        <fullName evidence="1">VOC family protein</fullName>
    </submittedName>
</protein>
<accession>A0AAU7X3I1</accession>
<reference evidence="1" key="1">
    <citation type="submission" date="2024-06" db="EMBL/GenBank/DDBJ databases">
        <authorList>
            <person name="Wu L."/>
        </authorList>
    </citation>
    <scope>NUCLEOTIDE SEQUENCE</scope>
    <source>
        <strain evidence="1">W17</strain>
    </source>
</reference>
<organism evidence="1">
    <name type="scientific">Pseudomonas sp. W17</name>
    <dbReference type="NCBI Taxonomy" id="3144407"/>
    <lineage>
        <taxon>Bacteria</taxon>
        <taxon>Pseudomonadati</taxon>
        <taxon>Pseudomonadota</taxon>
        <taxon>Gammaproteobacteria</taxon>
        <taxon>Pseudomonadales</taxon>
        <taxon>Pseudomonadaceae</taxon>
        <taxon>Pseudomonas</taxon>
    </lineage>
</organism>
<dbReference type="SUPFAM" id="SSF54593">
    <property type="entry name" value="Glyoxalase/Bleomycin resistance protein/Dihydroxybiphenyl dioxygenase"/>
    <property type="match status" value="1"/>
</dbReference>
<dbReference type="GeneID" id="86981337"/>
<dbReference type="RefSeq" id="WP_108538186.1">
    <property type="nucleotide sequence ID" value="NZ_CP158490.1"/>
</dbReference>
<name>A0AAU7X3I1_9PSED</name>
<gene>
    <name evidence="1" type="ORF">ABCR88_14910</name>
</gene>
<dbReference type="Gene3D" id="3.10.180.10">
    <property type="entry name" value="2,3-Dihydroxybiphenyl 1,2-Dioxygenase, domain 1"/>
    <property type="match status" value="1"/>
</dbReference>
<dbReference type="Pfam" id="PF13669">
    <property type="entry name" value="Glyoxalase_4"/>
    <property type="match status" value="1"/>
</dbReference>